<dbReference type="AlphaFoldDB" id="A0AAD5JWY7"/>
<sequence length="79" mass="8674">MPLFFFKKSSRKIHSEVSHEQVILHQQAVQEAQRLAADSLSRDPMRMSNVPDVLGGFVDPMGGARASFSISRDPTCTGA</sequence>
<gene>
    <name evidence="1" type="ORF">BDA99DRAFT_528875</name>
</gene>
<reference evidence="1" key="2">
    <citation type="submission" date="2023-02" db="EMBL/GenBank/DDBJ databases">
        <authorList>
            <consortium name="DOE Joint Genome Institute"/>
            <person name="Mondo S.J."/>
            <person name="Chang Y."/>
            <person name="Wang Y."/>
            <person name="Ahrendt S."/>
            <person name="Andreopoulos W."/>
            <person name="Barry K."/>
            <person name="Beard J."/>
            <person name="Benny G.L."/>
            <person name="Blankenship S."/>
            <person name="Bonito G."/>
            <person name="Cuomo C."/>
            <person name="Desiro A."/>
            <person name="Gervers K.A."/>
            <person name="Hundley H."/>
            <person name="Kuo A."/>
            <person name="LaButti K."/>
            <person name="Lang B.F."/>
            <person name="Lipzen A."/>
            <person name="O'Donnell K."/>
            <person name="Pangilinan J."/>
            <person name="Reynolds N."/>
            <person name="Sandor L."/>
            <person name="Smith M.W."/>
            <person name="Tsang A."/>
            <person name="Grigoriev I.V."/>
            <person name="Stajich J.E."/>
            <person name="Spatafora J.W."/>
        </authorList>
    </citation>
    <scope>NUCLEOTIDE SEQUENCE</scope>
    <source>
        <strain evidence="1">RSA 2281</strain>
    </source>
</reference>
<dbReference type="EMBL" id="JAIXMP010000057">
    <property type="protein sequence ID" value="KAI9244693.1"/>
    <property type="molecule type" value="Genomic_DNA"/>
</dbReference>
<evidence type="ECO:0000313" key="1">
    <source>
        <dbReference type="EMBL" id="KAI9244693.1"/>
    </source>
</evidence>
<accession>A0AAD5JWY7</accession>
<evidence type="ECO:0000313" key="2">
    <source>
        <dbReference type="Proteomes" id="UP001209540"/>
    </source>
</evidence>
<keyword evidence="2" id="KW-1185">Reference proteome</keyword>
<proteinExistence type="predicted"/>
<name>A0AAD5JWY7_9FUNG</name>
<comment type="caution">
    <text evidence="1">The sequence shown here is derived from an EMBL/GenBank/DDBJ whole genome shotgun (WGS) entry which is preliminary data.</text>
</comment>
<protein>
    <submittedName>
        <fullName evidence="1">Uncharacterized protein</fullName>
    </submittedName>
</protein>
<dbReference type="Proteomes" id="UP001209540">
    <property type="component" value="Unassembled WGS sequence"/>
</dbReference>
<reference evidence="1" key="1">
    <citation type="journal article" date="2022" name="IScience">
        <title>Evolution of zygomycete secretomes and the origins of terrestrial fungal ecologies.</title>
        <authorList>
            <person name="Chang Y."/>
            <person name="Wang Y."/>
            <person name="Mondo S."/>
            <person name="Ahrendt S."/>
            <person name="Andreopoulos W."/>
            <person name="Barry K."/>
            <person name="Beard J."/>
            <person name="Benny G.L."/>
            <person name="Blankenship S."/>
            <person name="Bonito G."/>
            <person name="Cuomo C."/>
            <person name="Desiro A."/>
            <person name="Gervers K.A."/>
            <person name="Hundley H."/>
            <person name="Kuo A."/>
            <person name="LaButti K."/>
            <person name="Lang B.F."/>
            <person name="Lipzen A."/>
            <person name="O'Donnell K."/>
            <person name="Pangilinan J."/>
            <person name="Reynolds N."/>
            <person name="Sandor L."/>
            <person name="Smith M.E."/>
            <person name="Tsang A."/>
            <person name="Grigoriev I.V."/>
            <person name="Stajich J.E."/>
            <person name="Spatafora J.W."/>
        </authorList>
    </citation>
    <scope>NUCLEOTIDE SEQUENCE</scope>
    <source>
        <strain evidence="1">RSA 2281</strain>
    </source>
</reference>
<organism evidence="1 2">
    <name type="scientific">Phascolomyces articulosus</name>
    <dbReference type="NCBI Taxonomy" id="60185"/>
    <lineage>
        <taxon>Eukaryota</taxon>
        <taxon>Fungi</taxon>
        <taxon>Fungi incertae sedis</taxon>
        <taxon>Mucoromycota</taxon>
        <taxon>Mucoromycotina</taxon>
        <taxon>Mucoromycetes</taxon>
        <taxon>Mucorales</taxon>
        <taxon>Lichtheimiaceae</taxon>
        <taxon>Phascolomyces</taxon>
    </lineage>
</organism>